<comment type="caution">
    <text evidence="1">The sequence shown here is derived from an EMBL/GenBank/DDBJ whole genome shotgun (WGS) entry which is preliminary data.</text>
</comment>
<protein>
    <submittedName>
        <fullName evidence="1">Uncharacterized protein</fullName>
    </submittedName>
</protein>
<keyword evidence="2" id="KW-1185">Reference proteome</keyword>
<accession>A0A4Y2MJY5</accession>
<evidence type="ECO:0000313" key="1">
    <source>
        <dbReference type="EMBL" id="GBN26812.1"/>
    </source>
</evidence>
<proteinExistence type="predicted"/>
<evidence type="ECO:0000313" key="2">
    <source>
        <dbReference type="Proteomes" id="UP000499080"/>
    </source>
</evidence>
<gene>
    <name evidence="1" type="ORF">AVEN_111363_1</name>
</gene>
<organism evidence="1 2">
    <name type="scientific">Araneus ventricosus</name>
    <name type="common">Orbweaver spider</name>
    <name type="synonym">Epeira ventricosa</name>
    <dbReference type="NCBI Taxonomy" id="182803"/>
    <lineage>
        <taxon>Eukaryota</taxon>
        <taxon>Metazoa</taxon>
        <taxon>Ecdysozoa</taxon>
        <taxon>Arthropoda</taxon>
        <taxon>Chelicerata</taxon>
        <taxon>Arachnida</taxon>
        <taxon>Araneae</taxon>
        <taxon>Araneomorphae</taxon>
        <taxon>Entelegynae</taxon>
        <taxon>Araneoidea</taxon>
        <taxon>Araneidae</taxon>
        <taxon>Araneus</taxon>
    </lineage>
</organism>
<dbReference type="AlphaFoldDB" id="A0A4Y2MJY5"/>
<dbReference type="EMBL" id="BGPR01007433">
    <property type="protein sequence ID" value="GBN26812.1"/>
    <property type="molecule type" value="Genomic_DNA"/>
</dbReference>
<dbReference type="Proteomes" id="UP000499080">
    <property type="component" value="Unassembled WGS sequence"/>
</dbReference>
<name>A0A4Y2MJY5_ARAVE</name>
<reference evidence="1 2" key="1">
    <citation type="journal article" date="2019" name="Sci. Rep.">
        <title>Orb-weaving spider Araneus ventricosus genome elucidates the spidroin gene catalogue.</title>
        <authorList>
            <person name="Kono N."/>
            <person name="Nakamura H."/>
            <person name="Ohtoshi R."/>
            <person name="Moran D.A.P."/>
            <person name="Shinohara A."/>
            <person name="Yoshida Y."/>
            <person name="Fujiwara M."/>
            <person name="Mori M."/>
            <person name="Tomita M."/>
            <person name="Arakawa K."/>
        </authorList>
    </citation>
    <scope>NUCLEOTIDE SEQUENCE [LARGE SCALE GENOMIC DNA]</scope>
</reference>
<sequence>MVSASAAEPEDREFPSQVVFVLCFCYNLLCKLAASSSHGDFEACVNLLQTCFTLALLSCQACRSAVQVCFKLKLLSGLQVLPRQRKSTKNLSI</sequence>